<organism evidence="1 2">
    <name type="scientific">Butyricimonas virosa</name>
    <dbReference type="NCBI Taxonomy" id="544645"/>
    <lineage>
        <taxon>Bacteria</taxon>
        <taxon>Pseudomonadati</taxon>
        <taxon>Bacteroidota</taxon>
        <taxon>Bacteroidia</taxon>
        <taxon>Bacteroidales</taxon>
        <taxon>Odoribacteraceae</taxon>
        <taxon>Butyricimonas</taxon>
    </lineage>
</organism>
<dbReference type="Proteomes" id="UP000283589">
    <property type="component" value="Unassembled WGS sequence"/>
</dbReference>
<evidence type="ECO:0000313" key="2">
    <source>
        <dbReference type="Proteomes" id="UP000283589"/>
    </source>
</evidence>
<dbReference type="InterPro" id="IPR032299">
    <property type="entry name" value="DUF4843"/>
</dbReference>
<evidence type="ECO:0000313" key="1">
    <source>
        <dbReference type="EMBL" id="RGV33759.1"/>
    </source>
</evidence>
<gene>
    <name evidence="1" type="ORF">DWW18_10180</name>
</gene>
<dbReference type="STRING" id="1121130.GCA_000519105_01586"/>
<dbReference type="AlphaFoldDB" id="A0A412X088"/>
<name>A0A412X088_9BACT</name>
<protein>
    <submittedName>
        <fullName evidence="1">DUF4843 domain-containing protein</fullName>
    </submittedName>
</protein>
<reference evidence="1 2" key="1">
    <citation type="submission" date="2018-08" db="EMBL/GenBank/DDBJ databases">
        <title>A genome reference for cultivated species of the human gut microbiota.</title>
        <authorList>
            <person name="Zou Y."/>
            <person name="Xue W."/>
            <person name="Luo G."/>
        </authorList>
    </citation>
    <scope>NUCLEOTIDE SEQUENCE [LARGE SCALE GENOMIC DNA]</scope>
    <source>
        <strain evidence="1 2">AF14-49</strain>
    </source>
</reference>
<sequence length="307" mass="35427">MRRSSWQRDSFSIIVNVTSWQNSLMDTSLLRRIMFTCCRNRIMKLSLETITQQIIQNKRIMNCYFKYIMLVVASVFALSSCEEKEVEVYGNEAYLVFEMPGYGLTNTPRDSMVFSFPAKGDECVEDTLWFKARIIGKALPYDREIELVVNEKTTTAKRDENYKLEPVIMPANSYTVDIPLVVYRAGLKGKSVRLELTVEPNEYFGVGFDKTSKAVFWWGDMFIKPDNWDISNYKPCFGEFTETRYAFILKACGIVELPDPQDLVTLGYYNAKVREALYEYNKTHDKPLEDELGLVEFNVWTGVGGIG</sequence>
<dbReference type="Pfam" id="PF16132">
    <property type="entry name" value="DUF4843"/>
    <property type="match status" value="1"/>
</dbReference>
<comment type="caution">
    <text evidence="1">The sequence shown here is derived from an EMBL/GenBank/DDBJ whole genome shotgun (WGS) entry which is preliminary data.</text>
</comment>
<dbReference type="EMBL" id="QRZA01000011">
    <property type="protein sequence ID" value="RGV33759.1"/>
    <property type="molecule type" value="Genomic_DNA"/>
</dbReference>
<accession>A0A412X088</accession>
<proteinExistence type="predicted"/>